<evidence type="ECO:0000256" key="3">
    <source>
        <dbReference type="ARBA" id="ARBA00022679"/>
    </source>
</evidence>
<feature type="domain" description="DNA-directed DNA polymerase family B mitochondria/virus" evidence="9">
    <location>
        <begin position="15"/>
        <end position="133"/>
    </location>
</feature>
<comment type="similarity">
    <text evidence="1">Belongs to the DNA polymerase type-B family.</text>
</comment>
<evidence type="ECO:0000256" key="1">
    <source>
        <dbReference type="ARBA" id="ARBA00005755"/>
    </source>
</evidence>
<comment type="catalytic activity">
    <reaction evidence="8">
        <text>DNA(n) + a 2'-deoxyribonucleoside 5'-triphosphate = DNA(n+1) + diphosphate</text>
        <dbReference type="Rhea" id="RHEA:22508"/>
        <dbReference type="Rhea" id="RHEA-COMP:17339"/>
        <dbReference type="Rhea" id="RHEA-COMP:17340"/>
        <dbReference type="ChEBI" id="CHEBI:33019"/>
        <dbReference type="ChEBI" id="CHEBI:61560"/>
        <dbReference type="ChEBI" id="CHEBI:173112"/>
        <dbReference type="EC" id="2.7.7.7"/>
    </reaction>
</comment>
<protein>
    <recommendedName>
        <fullName evidence="2">DNA-directed DNA polymerase</fullName>
        <ecNumber evidence="2">2.7.7.7</ecNumber>
    </recommendedName>
</protein>
<evidence type="ECO:0000256" key="4">
    <source>
        <dbReference type="ARBA" id="ARBA00022695"/>
    </source>
</evidence>
<keyword evidence="7" id="KW-0238">DNA-binding</keyword>
<comment type="caution">
    <text evidence="10">The sequence shown here is derived from an EMBL/GenBank/DDBJ whole genome shotgun (WGS) entry which is preliminary data.</text>
</comment>
<dbReference type="GO" id="GO:0003887">
    <property type="term" value="F:DNA-directed DNA polymerase activity"/>
    <property type="evidence" value="ECO:0007669"/>
    <property type="project" value="UniProtKB-KW"/>
</dbReference>
<dbReference type="PANTHER" id="PTHR33568:SF3">
    <property type="entry name" value="DNA-DIRECTED DNA POLYMERASE"/>
    <property type="match status" value="1"/>
</dbReference>
<dbReference type="AlphaFoldDB" id="A0A5C6NWU9"/>
<evidence type="ECO:0000256" key="7">
    <source>
        <dbReference type="ARBA" id="ARBA00023125"/>
    </source>
</evidence>
<dbReference type="PANTHER" id="PTHR33568">
    <property type="entry name" value="DNA POLYMERASE"/>
    <property type="match status" value="1"/>
</dbReference>
<evidence type="ECO:0000256" key="8">
    <source>
        <dbReference type="ARBA" id="ARBA00049244"/>
    </source>
</evidence>
<evidence type="ECO:0000259" key="9">
    <source>
        <dbReference type="Pfam" id="PF03175"/>
    </source>
</evidence>
<evidence type="ECO:0000256" key="2">
    <source>
        <dbReference type="ARBA" id="ARBA00012417"/>
    </source>
</evidence>
<organism evidence="10 11">
    <name type="scientific">Takifugu flavidus</name>
    <name type="common">sansaifugu</name>
    <dbReference type="NCBI Taxonomy" id="433684"/>
    <lineage>
        <taxon>Eukaryota</taxon>
        <taxon>Metazoa</taxon>
        <taxon>Chordata</taxon>
        <taxon>Craniata</taxon>
        <taxon>Vertebrata</taxon>
        <taxon>Euteleostomi</taxon>
        <taxon>Actinopterygii</taxon>
        <taxon>Neopterygii</taxon>
        <taxon>Teleostei</taxon>
        <taxon>Neoteleostei</taxon>
        <taxon>Acanthomorphata</taxon>
        <taxon>Eupercaria</taxon>
        <taxon>Tetraodontiformes</taxon>
        <taxon>Tetradontoidea</taxon>
        <taxon>Tetraodontidae</taxon>
        <taxon>Takifugu</taxon>
    </lineage>
</organism>
<evidence type="ECO:0000313" key="11">
    <source>
        <dbReference type="Proteomes" id="UP000324091"/>
    </source>
</evidence>
<keyword evidence="11" id="KW-1185">Reference proteome</keyword>
<reference evidence="10 11" key="1">
    <citation type="submission" date="2019-04" db="EMBL/GenBank/DDBJ databases">
        <title>Chromosome genome assembly for Takifugu flavidus.</title>
        <authorList>
            <person name="Xiao S."/>
        </authorList>
    </citation>
    <scope>NUCLEOTIDE SEQUENCE [LARGE SCALE GENOMIC DNA]</scope>
    <source>
        <strain evidence="10">HTHZ2018</strain>
        <tissue evidence="10">Muscle</tissue>
    </source>
</reference>
<dbReference type="Pfam" id="PF03175">
    <property type="entry name" value="DNA_pol_B_2"/>
    <property type="match status" value="1"/>
</dbReference>
<keyword evidence="5" id="KW-0235">DNA replication</keyword>
<sequence length="135" mass="15366">MRLSAMPKALGFTDKTKGYFPHKFSSEIHLNYVGPYPVPSDYDVDRMTVREREEFDLWYNEVSRGTFDFQKEASLYCKNDVDILTQGSLKFRDQFLGETGVDPFGSITIAGACMKVFRTNYLTPNTLAIPALTTI</sequence>
<dbReference type="GO" id="GO:0006260">
    <property type="term" value="P:DNA replication"/>
    <property type="evidence" value="ECO:0007669"/>
    <property type="project" value="UniProtKB-KW"/>
</dbReference>
<dbReference type="InterPro" id="IPR012337">
    <property type="entry name" value="RNaseH-like_sf"/>
</dbReference>
<dbReference type="EMBL" id="RHFK02000009">
    <property type="protein sequence ID" value="TWW71149.1"/>
    <property type="molecule type" value="Genomic_DNA"/>
</dbReference>
<keyword evidence="4" id="KW-0548">Nucleotidyltransferase</keyword>
<proteinExistence type="inferred from homology"/>
<dbReference type="EC" id="2.7.7.7" evidence="2"/>
<dbReference type="GO" id="GO:0000166">
    <property type="term" value="F:nucleotide binding"/>
    <property type="evidence" value="ECO:0007669"/>
    <property type="project" value="InterPro"/>
</dbReference>
<keyword evidence="6" id="KW-0239">DNA-directed DNA polymerase</keyword>
<dbReference type="InterPro" id="IPR004868">
    <property type="entry name" value="DNA-dir_DNA_pol_B_mt/vir"/>
</dbReference>
<dbReference type="Proteomes" id="UP000324091">
    <property type="component" value="Chromosome 17"/>
</dbReference>
<accession>A0A5C6NWU9</accession>
<name>A0A5C6NWU9_9TELE</name>
<gene>
    <name evidence="10" type="ORF">D4764_17G0006320</name>
</gene>
<keyword evidence="3" id="KW-0808">Transferase</keyword>
<evidence type="ECO:0000256" key="5">
    <source>
        <dbReference type="ARBA" id="ARBA00022705"/>
    </source>
</evidence>
<dbReference type="GO" id="GO:0003677">
    <property type="term" value="F:DNA binding"/>
    <property type="evidence" value="ECO:0007669"/>
    <property type="project" value="UniProtKB-KW"/>
</dbReference>
<evidence type="ECO:0000313" key="10">
    <source>
        <dbReference type="EMBL" id="TWW71149.1"/>
    </source>
</evidence>
<dbReference type="SUPFAM" id="SSF53098">
    <property type="entry name" value="Ribonuclease H-like"/>
    <property type="match status" value="1"/>
</dbReference>
<evidence type="ECO:0000256" key="6">
    <source>
        <dbReference type="ARBA" id="ARBA00022932"/>
    </source>
</evidence>